<dbReference type="SUPFAM" id="SSF54695">
    <property type="entry name" value="POZ domain"/>
    <property type="match status" value="1"/>
</dbReference>
<keyword evidence="1" id="KW-0880">Kelch repeat</keyword>
<dbReference type="CDD" id="cd14733">
    <property type="entry name" value="BACK"/>
    <property type="match status" value="1"/>
</dbReference>
<dbReference type="eggNOG" id="ENOG502QQ74">
    <property type="taxonomic scope" value="Eukaryota"/>
</dbReference>
<dbReference type="RefSeq" id="XP_005779598.1">
    <property type="nucleotide sequence ID" value="XM_005779541.1"/>
</dbReference>
<dbReference type="SMART" id="SM00612">
    <property type="entry name" value="Kelch"/>
    <property type="match status" value="2"/>
</dbReference>
<dbReference type="GeneID" id="17272715"/>
<protein>
    <recommendedName>
        <fullName evidence="6">BTB domain-containing protein</fullName>
    </recommendedName>
</protein>
<proteinExistence type="predicted"/>
<dbReference type="PaxDb" id="2903-EOD27169"/>
<keyword evidence="2" id="KW-0677">Repeat</keyword>
<reference evidence="4" key="2">
    <citation type="submission" date="2024-10" db="UniProtKB">
        <authorList>
            <consortium name="EnsemblProtists"/>
        </authorList>
    </citation>
    <scope>IDENTIFICATION</scope>
</reference>
<dbReference type="AlphaFoldDB" id="A0A0D3JUI4"/>
<dbReference type="Gene3D" id="1.25.40.420">
    <property type="match status" value="1"/>
</dbReference>
<dbReference type="InterPro" id="IPR006652">
    <property type="entry name" value="Kelch_1"/>
</dbReference>
<dbReference type="PANTHER" id="PTHR46093">
    <property type="entry name" value="ACYL-COA-BINDING DOMAIN-CONTAINING PROTEIN 5"/>
    <property type="match status" value="1"/>
</dbReference>
<evidence type="ECO:0000313" key="5">
    <source>
        <dbReference type="Proteomes" id="UP000013827"/>
    </source>
</evidence>
<dbReference type="OMA" id="FAYGECC"/>
<dbReference type="InterPro" id="IPR015915">
    <property type="entry name" value="Kelch-typ_b-propeller"/>
</dbReference>
<evidence type="ECO:0000256" key="1">
    <source>
        <dbReference type="ARBA" id="ARBA00022441"/>
    </source>
</evidence>
<organism evidence="4 5">
    <name type="scientific">Emiliania huxleyi (strain CCMP1516)</name>
    <dbReference type="NCBI Taxonomy" id="280463"/>
    <lineage>
        <taxon>Eukaryota</taxon>
        <taxon>Haptista</taxon>
        <taxon>Haptophyta</taxon>
        <taxon>Prymnesiophyceae</taxon>
        <taxon>Isochrysidales</taxon>
        <taxon>Noelaerhabdaceae</taxon>
        <taxon>Emiliania</taxon>
    </lineage>
</organism>
<dbReference type="SUPFAM" id="SSF117281">
    <property type="entry name" value="Kelch motif"/>
    <property type="match status" value="1"/>
</dbReference>
<dbReference type="EnsemblProtists" id="EOD27169">
    <property type="protein sequence ID" value="EOD27169"/>
    <property type="gene ID" value="EMIHUDRAFT_450179"/>
</dbReference>
<name>A0A0D3JUI4_EMIH1</name>
<dbReference type="PANTHER" id="PTHR46093:SF18">
    <property type="entry name" value="FIBRONECTIN TYPE-III DOMAIN-CONTAINING PROTEIN"/>
    <property type="match status" value="1"/>
</dbReference>
<reference evidence="5" key="1">
    <citation type="journal article" date="2013" name="Nature">
        <title>Pan genome of the phytoplankton Emiliania underpins its global distribution.</title>
        <authorList>
            <person name="Read B.A."/>
            <person name="Kegel J."/>
            <person name="Klute M.J."/>
            <person name="Kuo A."/>
            <person name="Lefebvre S.C."/>
            <person name="Maumus F."/>
            <person name="Mayer C."/>
            <person name="Miller J."/>
            <person name="Monier A."/>
            <person name="Salamov A."/>
            <person name="Young J."/>
            <person name="Aguilar M."/>
            <person name="Claverie J.M."/>
            <person name="Frickenhaus S."/>
            <person name="Gonzalez K."/>
            <person name="Herman E.K."/>
            <person name="Lin Y.C."/>
            <person name="Napier J."/>
            <person name="Ogata H."/>
            <person name="Sarno A.F."/>
            <person name="Shmutz J."/>
            <person name="Schroeder D."/>
            <person name="de Vargas C."/>
            <person name="Verret F."/>
            <person name="von Dassow P."/>
            <person name="Valentin K."/>
            <person name="Van de Peer Y."/>
            <person name="Wheeler G."/>
            <person name="Dacks J.B."/>
            <person name="Delwiche C.F."/>
            <person name="Dyhrman S.T."/>
            <person name="Glockner G."/>
            <person name="John U."/>
            <person name="Richards T."/>
            <person name="Worden A.Z."/>
            <person name="Zhang X."/>
            <person name="Grigoriev I.V."/>
            <person name="Allen A.E."/>
            <person name="Bidle K."/>
            <person name="Borodovsky M."/>
            <person name="Bowler C."/>
            <person name="Brownlee C."/>
            <person name="Cock J.M."/>
            <person name="Elias M."/>
            <person name="Gladyshev V.N."/>
            <person name="Groth M."/>
            <person name="Guda C."/>
            <person name="Hadaegh A."/>
            <person name="Iglesias-Rodriguez M.D."/>
            <person name="Jenkins J."/>
            <person name="Jones B.M."/>
            <person name="Lawson T."/>
            <person name="Leese F."/>
            <person name="Lindquist E."/>
            <person name="Lobanov A."/>
            <person name="Lomsadze A."/>
            <person name="Malik S.B."/>
            <person name="Marsh M.E."/>
            <person name="Mackinder L."/>
            <person name="Mock T."/>
            <person name="Mueller-Roeber B."/>
            <person name="Pagarete A."/>
            <person name="Parker M."/>
            <person name="Probert I."/>
            <person name="Quesneville H."/>
            <person name="Raines C."/>
            <person name="Rensing S.A."/>
            <person name="Riano-Pachon D.M."/>
            <person name="Richier S."/>
            <person name="Rokitta S."/>
            <person name="Shiraiwa Y."/>
            <person name="Soanes D.M."/>
            <person name="van der Giezen M."/>
            <person name="Wahlund T.M."/>
            <person name="Williams B."/>
            <person name="Wilson W."/>
            <person name="Wolfe G."/>
            <person name="Wurch L.L."/>
        </authorList>
    </citation>
    <scope>NUCLEOTIDE SEQUENCE</scope>
</reference>
<evidence type="ECO:0008006" key="6">
    <source>
        <dbReference type="Google" id="ProtNLM"/>
    </source>
</evidence>
<dbReference type="Proteomes" id="UP000013827">
    <property type="component" value="Unassembled WGS sequence"/>
</dbReference>
<dbReference type="InterPro" id="IPR011333">
    <property type="entry name" value="SKP1/BTB/POZ_sf"/>
</dbReference>
<dbReference type="KEGG" id="ehx:EMIHUDRAFT_450179"/>
<dbReference type="STRING" id="2903.R1F1V4"/>
<evidence type="ECO:0000256" key="2">
    <source>
        <dbReference type="ARBA" id="ARBA00022737"/>
    </source>
</evidence>
<dbReference type="Pfam" id="PF24681">
    <property type="entry name" value="Kelch_KLHDC2_KLHL20_DRC7"/>
    <property type="match status" value="2"/>
</dbReference>
<sequence>MQASLIEQELEPADAPAPGPSCAEPAGEFGPRWTPVDFVGGSPGSRVFPSAVVSGACVYIFGGHNGTTYRNDLLVLSLETRSWTVDSEVDGDGRPTPRDAHAAVLLGGRLYVFGGYDSKRYLADFHSYGPLATAPPTGLNPDWVRYPGGMVHVGLDSGEWRVEAASGSPPSPRGGHAAVVHGSRLIVFGGCDGWNYFNDTLAFDVHSAEWAPAAAQTVRIEGVSHAAFKQVLHYLYSGRPREMNAEAALEVLAAANLYGVEPLKRAAAEIIGRSLTPENAAAVLSAADSYQAPALRAQATAFIVRHFAAVVQTDAFAELVSERSRPLLLALLREVGTVVSPAGLAASDGLLGVAGGLPAGGYARRRPDARSPADAVRQLDELGIRGIADAE</sequence>
<dbReference type="Gene3D" id="2.120.10.80">
    <property type="entry name" value="Kelch-type beta propeller"/>
    <property type="match status" value="1"/>
</dbReference>
<keyword evidence="5" id="KW-1185">Reference proteome</keyword>
<feature type="region of interest" description="Disordered" evidence="3">
    <location>
        <begin position="1"/>
        <end position="24"/>
    </location>
</feature>
<dbReference type="HOGENOM" id="CLU_706827_0_0_1"/>
<evidence type="ECO:0000256" key="3">
    <source>
        <dbReference type="SAM" id="MobiDB-lite"/>
    </source>
</evidence>
<evidence type="ECO:0000313" key="4">
    <source>
        <dbReference type="EnsemblProtists" id="EOD27169"/>
    </source>
</evidence>
<accession>A0A0D3JUI4</accession>